<dbReference type="InterPro" id="IPR051081">
    <property type="entry name" value="HTH_MetalResp_TranReg"/>
</dbReference>
<dbReference type="Proteomes" id="UP000275395">
    <property type="component" value="Unassembled WGS sequence"/>
</dbReference>
<dbReference type="RefSeq" id="WP_087136065.1">
    <property type="nucleotide sequence ID" value="NZ_JBQDRQ010000038.1"/>
</dbReference>
<keyword evidence="2" id="KW-0238">DNA-binding</keyword>
<organism evidence="5 6">
    <name type="scientific">Mycetocola reblochoni</name>
    <dbReference type="NCBI Taxonomy" id="331618"/>
    <lineage>
        <taxon>Bacteria</taxon>
        <taxon>Bacillati</taxon>
        <taxon>Actinomycetota</taxon>
        <taxon>Actinomycetes</taxon>
        <taxon>Micrococcales</taxon>
        <taxon>Microbacteriaceae</taxon>
        <taxon>Mycetocola</taxon>
    </lineage>
</organism>
<dbReference type="SUPFAM" id="SSF46785">
    <property type="entry name" value="Winged helix' DNA-binding domain"/>
    <property type="match status" value="1"/>
</dbReference>
<evidence type="ECO:0000313" key="6">
    <source>
        <dbReference type="Proteomes" id="UP000275395"/>
    </source>
</evidence>
<comment type="caution">
    <text evidence="5">The sequence shown here is derived from an EMBL/GenBank/DDBJ whole genome shotgun (WGS) entry which is preliminary data.</text>
</comment>
<evidence type="ECO:0000256" key="3">
    <source>
        <dbReference type="ARBA" id="ARBA00023163"/>
    </source>
</evidence>
<feature type="domain" description="HTH arsR-type" evidence="4">
    <location>
        <begin position="13"/>
        <end position="121"/>
    </location>
</feature>
<dbReference type="GO" id="GO:0003677">
    <property type="term" value="F:DNA binding"/>
    <property type="evidence" value="ECO:0007669"/>
    <property type="project" value="UniProtKB-KW"/>
</dbReference>
<evidence type="ECO:0000313" key="5">
    <source>
        <dbReference type="EMBL" id="RLP67791.1"/>
    </source>
</evidence>
<gene>
    <name evidence="5" type="ORF">D9V30_12425</name>
</gene>
<dbReference type="InterPro" id="IPR001845">
    <property type="entry name" value="HTH_ArsR_DNA-bd_dom"/>
</dbReference>
<protein>
    <submittedName>
        <fullName evidence="5">ArsR family transcriptional regulator</fullName>
    </submittedName>
</protein>
<dbReference type="CDD" id="cd00090">
    <property type="entry name" value="HTH_ARSR"/>
    <property type="match status" value="1"/>
</dbReference>
<sequence>MPRRNSATTASATQLRALAHPTRLRLLGLLRTIGPRTAAGLAEYIDEAPGTLSYHLGTLSAAGLITEHKQEGRDRRERWWQAANATTSWDETSSSALSRQVMQLYAQQYEHYLDTASTLSDDWRAAGNTSDRVLRLTSREAAELSAELTGLLQRWAERSADADAAPAAANGSDSREPVFVLIQSYSLQS</sequence>
<dbReference type="GO" id="GO:0003700">
    <property type="term" value="F:DNA-binding transcription factor activity"/>
    <property type="evidence" value="ECO:0007669"/>
    <property type="project" value="InterPro"/>
</dbReference>
<proteinExistence type="predicted"/>
<dbReference type="AlphaFoldDB" id="A0A3L6ZJT1"/>
<accession>A0A3L6ZJT1</accession>
<reference evidence="5 6" key="1">
    <citation type="submission" date="2018-10" db="EMBL/GenBank/DDBJ databases">
        <authorList>
            <person name="Li J."/>
        </authorList>
    </citation>
    <scope>NUCLEOTIDE SEQUENCE [LARGE SCALE GENOMIC DNA]</scope>
    <source>
        <strain evidence="5 6">JCM 30549</strain>
    </source>
</reference>
<dbReference type="Gene3D" id="1.10.10.10">
    <property type="entry name" value="Winged helix-like DNA-binding domain superfamily/Winged helix DNA-binding domain"/>
    <property type="match status" value="1"/>
</dbReference>
<dbReference type="InterPro" id="IPR036388">
    <property type="entry name" value="WH-like_DNA-bd_sf"/>
</dbReference>
<dbReference type="InterPro" id="IPR011991">
    <property type="entry name" value="ArsR-like_HTH"/>
</dbReference>
<keyword evidence="3" id="KW-0804">Transcription</keyword>
<evidence type="ECO:0000256" key="2">
    <source>
        <dbReference type="ARBA" id="ARBA00023125"/>
    </source>
</evidence>
<dbReference type="InterPro" id="IPR036390">
    <property type="entry name" value="WH_DNA-bd_sf"/>
</dbReference>
<evidence type="ECO:0000256" key="1">
    <source>
        <dbReference type="ARBA" id="ARBA00023015"/>
    </source>
</evidence>
<dbReference type="SMART" id="SM00418">
    <property type="entry name" value="HTH_ARSR"/>
    <property type="match status" value="1"/>
</dbReference>
<name>A0A3L6ZJT1_9MICO</name>
<dbReference type="Pfam" id="PF12840">
    <property type="entry name" value="HTH_20"/>
    <property type="match status" value="1"/>
</dbReference>
<dbReference type="PANTHER" id="PTHR33154:SF15">
    <property type="entry name" value="REGULATORY PROTEIN ARSR"/>
    <property type="match status" value="1"/>
</dbReference>
<evidence type="ECO:0000259" key="4">
    <source>
        <dbReference type="SMART" id="SM00418"/>
    </source>
</evidence>
<dbReference type="EMBL" id="RCUW01000014">
    <property type="protein sequence ID" value="RLP67791.1"/>
    <property type="molecule type" value="Genomic_DNA"/>
</dbReference>
<dbReference type="PANTHER" id="PTHR33154">
    <property type="entry name" value="TRANSCRIPTIONAL REGULATOR, ARSR FAMILY"/>
    <property type="match status" value="1"/>
</dbReference>
<keyword evidence="1" id="KW-0805">Transcription regulation</keyword>